<dbReference type="PANTHER" id="PTHR44591">
    <property type="entry name" value="STRESS RESPONSE REGULATOR PROTEIN 1"/>
    <property type="match status" value="1"/>
</dbReference>
<dbReference type="Gene3D" id="3.40.50.2300">
    <property type="match status" value="1"/>
</dbReference>
<dbReference type="InterPro" id="IPR050595">
    <property type="entry name" value="Bact_response_regulator"/>
</dbReference>
<keyword evidence="5" id="KW-1185">Reference proteome</keyword>
<organism evidence="4 5">
    <name type="scientific">Algoriphagus namhaensis</name>
    <dbReference type="NCBI Taxonomy" id="915353"/>
    <lineage>
        <taxon>Bacteria</taxon>
        <taxon>Pseudomonadati</taxon>
        <taxon>Bacteroidota</taxon>
        <taxon>Cytophagia</taxon>
        <taxon>Cytophagales</taxon>
        <taxon>Cyclobacteriaceae</taxon>
        <taxon>Algoriphagus</taxon>
    </lineage>
</organism>
<dbReference type="SMART" id="SM00448">
    <property type="entry name" value="REC"/>
    <property type="match status" value="1"/>
</dbReference>
<evidence type="ECO:0000256" key="2">
    <source>
        <dbReference type="PROSITE-ProRule" id="PRU00169"/>
    </source>
</evidence>
<accession>A0ABV8APQ0</accession>
<comment type="caution">
    <text evidence="4">The sequence shown here is derived from an EMBL/GenBank/DDBJ whole genome shotgun (WGS) entry which is preliminary data.</text>
</comment>
<dbReference type="PROSITE" id="PS50110">
    <property type="entry name" value="RESPONSE_REGULATORY"/>
    <property type="match status" value="1"/>
</dbReference>
<dbReference type="InterPro" id="IPR001789">
    <property type="entry name" value="Sig_transdc_resp-reg_receiver"/>
</dbReference>
<feature type="modified residue" description="4-aspartylphosphate" evidence="2">
    <location>
        <position position="51"/>
    </location>
</feature>
<dbReference type="Pfam" id="PF00072">
    <property type="entry name" value="Response_reg"/>
    <property type="match status" value="1"/>
</dbReference>
<gene>
    <name evidence="4" type="ORF">ACFOSV_07360</name>
</gene>
<dbReference type="InterPro" id="IPR011006">
    <property type="entry name" value="CheY-like_superfamily"/>
</dbReference>
<evidence type="ECO:0000256" key="1">
    <source>
        <dbReference type="ARBA" id="ARBA00022553"/>
    </source>
</evidence>
<proteinExistence type="predicted"/>
<evidence type="ECO:0000313" key="4">
    <source>
        <dbReference type="EMBL" id="MFC3879986.1"/>
    </source>
</evidence>
<sequence length="129" mass="14562">MKTILLIEDHDMMRLFLANYFGSDYEVKAVSDVDLALNWLKNHDADLILADFPADPNGSSIHRISHLSSHKNIPLIILTDQDKSEQRIRAFQWGAKDSISKPFNPAELKLRVNCHLPAFTQVGTFSTVA</sequence>
<dbReference type="EMBL" id="JBHRZS010000006">
    <property type="protein sequence ID" value="MFC3879986.1"/>
    <property type="molecule type" value="Genomic_DNA"/>
</dbReference>
<reference evidence="5" key="1">
    <citation type="journal article" date="2019" name="Int. J. Syst. Evol. Microbiol.">
        <title>The Global Catalogue of Microorganisms (GCM) 10K type strain sequencing project: providing services to taxonomists for standard genome sequencing and annotation.</title>
        <authorList>
            <consortium name="The Broad Institute Genomics Platform"/>
            <consortium name="The Broad Institute Genome Sequencing Center for Infectious Disease"/>
            <person name="Wu L."/>
            <person name="Ma J."/>
        </authorList>
    </citation>
    <scope>NUCLEOTIDE SEQUENCE [LARGE SCALE GENOMIC DNA]</scope>
    <source>
        <strain evidence="5">CCUG 60523</strain>
    </source>
</reference>
<name>A0ABV8APQ0_9BACT</name>
<protein>
    <submittedName>
        <fullName evidence="4">Response regulator transcription factor</fullName>
    </submittedName>
</protein>
<feature type="domain" description="Response regulatory" evidence="3">
    <location>
        <begin position="3"/>
        <end position="116"/>
    </location>
</feature>
<evidence type="ECO:0000259" key="3">
    <source>
        <dbReference type="PROSITE" id="PS50110"/>
    </source>
</evidence>
<evidence type="ECO:0000313" key="5">
    <source>
        <dbReference type="Proteomes" id="UP001595805"/>
    </source>
</evidence>
<dbReference type="SUPFAM" id="SSF52172">
    <property type="entry name" value="CheY-like"/>
    <property type="match status" value="1"/>
</dbReference>
<dbReference type="PANTHER" id="PTHR44591:SF3">
    <property type="entry name" value="RESPONSE REGULATORY DOMAIN-CONTAINING PROTEIN"/>
    <property type="match status" value="1"/>
</dbReference>
<dbReference type="RefSeq" id="WP_377904930.1">
    <property type="nucleotide sequence ID" value="NZ_JBHRZS010000006.1"/>
</dbReference>
<dbReference type="Proteomes" id="UP001595805">
    <property type="component" value="Unassembled WGS sequence"/>
</dbReference>
<keyword evidence="1 2" id="KW-0597">Phosphoprotein</keyword>